<dbReference type="PANTHER" id="PTHR46174">
    <property type="entry name" value="CXXC-TYPE ZINC FINGER PROTEIN 1"/>
    <property type="match status" value="1"/>
</dbReference>
<reference evidence="8" key="2">
    <citation type="submission" date="2021-01" db="UniProtKB">
        <authorList>
            <consortium name="EnsemblPlants"/>
        </authorList>
    </citation>
    <scope>IDENTIFICATION</scope>
</reference>
<dbReference type="Gene3D" id="3.30.40.10">
    <property type="entry name" value="Zinc/RING finger domain, C3HC4 (zinc finger)"/>
    <property type="match status" value="1"/>
</dbReference>
<evidence type="ECO:0000313" key="8">
    <source>
        <dbReference type="EnsemblPlants" id="QL12p034092:mrna"/>
    </source>
</evidence>
<evidence type="ECO:0000256" key="5">
    <source>
        <dbReference type="ARBA" id="ARBA00023242"/>
    </source>
</evidence>
<keyword evidence="4" id="KW-0862">Zinc</keyword>
<evidence type="ECO:0000256" key="2">
    <source>
        <dbReference type="ARBA" id="ARBA00022723"/>
    </source>
</evidence>
<keyword evidence="9" id="KW-1185">Reference proteome</keyword>
<organism evidence="8 9">
    <name type="scientific">Quercus lobata</name>
    <name type="common">Valley oak</name>
    <dbReference type="NCBI Taxonomy" id="97700"/>
    <lineage>
        <taxon>Eukaryota</taxon>
        <taxon>Viridiplantae</taxon>
        <taxon>Streptophyta</taxon>
        <taxon>Embryophyta</taxon>
        <taxon>Tracheophyta</taxon>
        <taxon>Spermatophyta</taxon>
        <taxon>Magnoliopsida</taxon>
        <taxon>eudicotyledons</taxon>
        <taxon>Gunneridae</taxon>
        <taxon>Pentapetalae</taxon>
        <taxon>rosids</taxon>
        <taxon>fabids</taxon>
        <taxon>Fagales</taxon>
        <taxon>Fagaceae</taxon>
        <taxon>Quercus</taxon>
    </lineage>
</organism>
<evidence type="ECO:0000256" key="1">
    <source>
        <dbReference type="ARBA" id="ARBA00004123"/>
    </source>
</evidence>
<feature type="region of interest" description="Disordered" evidence="6">
    <location>
        <begin position="309"/>
        <end position="330"/>
    </location>
</feature>
<dbReference type="InParanoid" id="A0A7N2N523"/>
<reference evidence="8 9" key="1">
    <citation type="journal article" date="2016" name="G3 (Bethesda)">
        <title>First Draft Assembly and Annotation of the Genome of a California Endemic Oak Quercus lobata Nee (Fagaceae).</title>
        <authorList>
            <person name="Sork V.L."/>
            <person name="Fitz-Gibbon S.T."/>
            <person name="Puiu D."/>
            <person name="Crepeau M."/>
            <person name="Gugger P.F."/>
            <person name="Sherman R."/>
            <person name="Stevens K."/>
            <person name="Langley C.H."/>
            <person name="Pellegrini M."/>
            <person name="Salzberg S.L."/>
        </authorList>
    </citation>
    <scope>NUCLEOTIDE SEQUENCE [LARGE SCALE GENOMIC DNA]</scope>
    <source>
        <strain evidence="8 9">cv. SW786</strain>
    </source>
</reference>
<evidence type="ECO:0000256" key="3">
    <source>
        <dbReference type="ARBA" id="ARBA00022771"/>
    </source>
</evidence>
<feature type="compositionally biased region" description="Acidic residues" evidence="6">
    <location>
        <begin position="317"/>
        <end position="330"/>
    </location>
</feature>
<dbReference type="InterPro" id="IPR019787">
    <property type="entry name" value="Znf_PHD-finger"/>
</dbReference>
<keyword evidence="5" id="KW-0539">Nucleus</keyword>
<evidence type="ECO:0000259" key="7">
    <source>
        <dbReference type="SMART" id="SM00249"/>
    </source>
</evidence>
<dbReference type="Gene3D" id="2.60.120.650">
    <property type="entry name" value="Cupin"/>
    <property type="match status" value="1"/>
</dbReference>
<dbReference type="Pfam" id="PF00628">
    <property type="entry name" value="PHD"/>
    <property type="match status" value="1"/>
</dbReference>
<feature type="region of interest" description="Disordered" evidence="6">
    <location>
        <begin position="839"/>
        <end position="858"/>
    </location>
</feature>
<dbReference type="EnsemblPlants" id="QL12p034092:mrna">
    <property type="protein sequence ID" value="QL12p034092:mrna"/>
    <property type="gene ID" value="QL12p034092"/>
</dbReference>
<proteinExistence type="predicted"/>
<dbReference type="GO" id="GO:0048188">
    <property type="term" value="C:Set1C/COMPASS complex"/>
    <property type="evidence" value="ECO:0007669"/>
    <property type="project" value="InterPro"/>
</dbReference>
<dbReference type="InterPro" id="IPR001965">
    <property type="entry name" value="Znf_PHD"/>
</dbReference>
<dbReference type="PROSITE" id="PS01359">
    <property type="entry name" value="ZF_PHD_1"/>
    <property type="match status" value="1"/>
</dbReference>
<dbReference type="InterPro" id="IPR019786">
    <property type="entry name" value="Zinc_finger_PHD-type_CS"/>
</dbReference>
<dbReference type="GO" id="GO:0045893">
    <property type="term" value="P:positive regulation of DNA-templated transcription"/>
    <property type="evidence" value="ECO:0007669"/>
    <property type="project" value="TreeGrafter"/>
</dbReference>
<dbReference type="Proteomes" id="UP000594261">
    <property type="component" value="Chromosome 12"/>
</dbReference>
<dbReference type="EMBL" id="LRBV02000012">
    <property type="status" value="NOT_ANNOTATED_CDS"/>
    <property type="molecule type" value="Genomic_DNA"/>
</dbReference>
<dbReference type="InterPro" id="IPR013083">
    <property type="entry name" value="Znf_RING/FYVE/PHD"/>
</dbReference>
<dbReference type="InterPro" id="IPR011011">
    <property type="entry name" value="Znf_FYVE_PHD"/>
</dbReference>
<sequence length="906" mass="103561">MHRVVLNAYPGKYKRVERRPWGQLRGEVGYCAKLLSKETIPRHLCMPITQAAKEPDLSLTPSTEKREEDPLPYDEMECSLELAPPWPVPPYSESRGDITPLWRRELLFPNLCLKHDELREESEGFVCEKEQLSLLFMLKDKVVAFNSRSVPRNATDKTSLARLPTSSATLRLKESREGAPRTLGRQKIPRDQKLWKHLLICGPSKFAAQARSAYGPRDRTKALYGPRTQAYGETKFPRLESLYIDNCKHLREIQGLPQSISWVSARNCPLLDYESPSGLLNQVIEIMGILWNGVCGSARSNELMDPQFTDYFPSETEGAESESESESEDGDISQFFNYFPSKTECVEYEDGDIDRLFRVSGTEIPWFNHQSVENNSILFWVGRKFPKLALYIVYISINECICPPQESGISNLPLLTAGHDDDDDVHYWSEFPFHGSGDLEAEEEEYQSPLLTGMVAVKVTGKPQISLDLSSGSIQDETQCLLQVGRNDKPFKYLKNCLLLCFSPQIKQTLDRSLYIYDTSCPCKTRNLCVCCSNDNDDLALLTCSTCKYCYHSRCLGPTTIDSNHAEVYICCYCQILEGGSIFQNKGGPMRFGGKRPELQMLVELLSDAKDFSLWIEERDVLEQFVDQAQACRTFLTEIVNFALAYFDKDLGVVSEKLTTALKAIEVAGLYDHQANHSLELALARYSWRFKVNRLLGGLQKPTIQQIQQHLKEGLSMSIPPEDYYRQRLTEVATDSGALSLDKVFELIMEGENFPFYLEKEINLLRERSMLYCICRKPYDQRKMIACDQCDEWYHFDCINLVSTPKVYICPACKPQQQDLSATPSVDLDRSISVKFVEPKTPPKHTKKLREAEPSPRQKMLSITDHSNSFSSGIECLWWRNRKPFRRAAKKRAELDTLSPFFHVQQ</sequence>
<dbReference type="AlphaFoldDB" id="A0A7N2N523"/>
<dbReference type="SUPFAM" id="SSF57903">
    <property type="entry name" value="FYVE/PHD zinc finger"/>
    <property type="match status" value="2"/>
</dbReference>
<accession>A0A7N2N523</accession>
<dbReference type="InterPro" id="IPR037869">
    <property type="entry name" value="Spp1/CFP1"/>
</dbReference>
<evidence type="ECO:0000313" key="9">
    <source>
        <dbReference type="Proteomes" id="UP000594261"/>
    </source>
</evidence>
<keyword evidence="2" id="KW-0479">Metal-binding</keyword>
<evidence type="ECO:0000256" key="6">
    <source>
        <dbReference type="SAM" id="MobiDB-lite"/>
    </source>
</evidence>
<dbReference type="GO" id="GO:0008270">
    <property type="term" value="F:zinc ion binding"/>
    <property type="evidence" value="ECO:0007669"/>
    <property type="project" value="UniProtKB-KW"/>
</dbReference>
<protein>
    <recommendedName>
        <fullName evidence="7">Zinc finger PHD-type domain-containing protein</fullName>
    </recommendedName>
</protein>
<feature type="domain" description="Zinc finger PHD-type" evidence="7">
    <location>
        <begin position="772"/>
        <end position="814"/>
    </location>
</feature>
<dbReference type="SMART" id="SM00249">
    <property type="entry name" value="PHD"/>
    <property type="match status" value="2"/>
</dbReference>
<feature type="domain" description="Zinc finger PHD-type" evidence="7">
    <location>
        <begin position="528"/>
        <end position="575"/>
    </location>
</feature>
<comment type="subcellular location">
    <subcellularLocation>
        <location evidence="1">Nucleus</location>
    </subcellularLocation>
</comment>
<evidence type="ECO:0000256" key="4">
    <source>
        <dbReference type="ARBA" id="ARBA00022833"/>
    </source>
</evidence>
<dbReference type="Gramene" id="QL12p034092:mrna">
    <property type="protein sequence ID" value="QL12p034092:mrna"/>
    <property type="gene ID" value="QL12p034092"/>
</dbReference>
<dbReference type="PANTHER" id="PTHR46174:SF1">
    <property type="entry name" value="CXXC-TYPE ZINC FINGER PROTEIN 1"/>
    <property type="match status" value="1"/>
</dbReference>
<dbReference type="CDD" id="cd15489">
    <property type="entry name" value="PHD_SF"/>
    <property type="match status" value="1"/>
</dbReference>
<keyword evidence="3" id="KW-0863">Zinc-finger</keyword>
<name>A0A7N2N523_QUELO</name>